<feature type="site" description="Histone H3K4me3 binding" evidence="7">
    <location>
        <position position="298"/>
    </location>
</feature>
<evidence type="ECO:0000256" key="8">
    <source>
        <dbReference type="PIRSR" id="PIRSR628651-51"/>
    </source>
</evidence>
<dbReference type="GO" id="GO:0000785">
    <property type="term" value="C:chromatin"/>
    <property type="evidence" value="ECO:0007669"/>
    <property type="project" value="UniProtKB-ARBA"/>
</dbReference>
<keyword evidence="5 8" id="KW-0862">Zinc</keyword>
<sequence length="351" mass="39360">MAANYIASAEQTMILVRRIATHLAVEPNLPTPEDLTRGEVDAWIRALNTGIHSRVIDLLALPVLECLLYMRGRNLGSKTKHLRRAPSERFRPVVVNPWVREDVTLNREHLPWIPGDRHVETFESNDNVEDVVETEGQVAIVHQGDDMEEDSTIPEGQGTQLENPQLAVSQLDDTQPDDTQQNADEDDSADGDTQLANTQLNDTEQQIQDDSALSALPSIEQTVAEEDPALQNTEQSVIETDPDPLHETKGVKSNYNTRSKAVPNADVPMEDAPEQYDPSREYPGRIYCICNDTVGGTMVLCDNHRDNDCKGKWFHLRCAGLHRSPAKNVRWYCMDCRKKLGRGLLHNGVVR</sequence>
<dbReference type="InterPro" id="IPR011011">
    <property type="entry name" value="Znf_FYVE_PHD"/>
</dbReference>
<comment type="caution">
    <text evidence="12">The sequence shown here is derived from an EMBL/GenBank/DDBJ whole genome shotgun (WGS) entry which is preliminary data.</text>
</comment>
<evidence type="ECO:0000256" key="2">
    <source>
        <dbReference type="ARBA" id="ARBA00010210"/>
    </source>
</evidence>
<organism evidence="12 13">
    <name type="scientific">Aureobasidium melanogenum</name>
    <name type="common">Aureobasidium pullulans var. melanogenum</name>
    <dbReference type="NCBI Taxonomy" id="46634"/>
    <lineage>
        <taxon>Eukaryota</taxon>
        <taxon>Fungi</taxon>
        <taxon>Dikarya</taxon>
        <taxon>Ascomycota</taxon>
        <taxon>Pezizomycotina</taxon>
        <taxon>Dothideomycetes</taxon>
        <taxon>Dothideomycetidae</taxon>
        <taxon>Dothideales</taxon>
        <taxon>Saccotheciaceae</taxon>
        <taxon>Aureobasidium</taxon>
    </lineage>
</organism>
<feature type="non-terminal residue" evidence="12">
    <location>
        <position position="351"/>
    </location>
</feature>
<keyword evidence="6" id="KW-0539">Nucleus</keyword>
<feature type="binding site" evidence="8">
    <location>
        <position position="288"/>
    </location>
    <ligand>
        <name>Zn(2+)</name>
        <dbReference type="ChEBI" id="CHEBI:29105"/>
        <label>1</label>
    </ligand>
</feature>
<feature type="binding site" evidence="8">
    <location>
        <position position="301"/>
    </location>
    <ligand>
        <name>Zn(2+)</name>
        <dbReference type="ChEBI" id="CHEBI:29105"/>
        <label>2</label>
    </ligand>
</feature>
<feature type="binding site" evidence="8">
    <location>
        <position position="336"/>
    </location>
    <ligand>
        <name>Zn(2+)</name>
        <dbReference type="ChEBI" id="CHEBI:29105"/>
        <label>2</label>
    </ligand>
</feature>
<feature type="site" description="Histone H3K4me3 binding" evidence="7">
    <location>
        <position position="313"/>
    </location>
</feature>
<proteinExistence type="inferred from homology"/>
<evidence type="ECO:0000256" key="6">
    <source>
        <dbReference type="ARBA" id="ARBA00023242"/>
    </source>
</evidence>
<dbReference type="InterPro" id="IPR019787">
    <property type="entry name" value="Znf_PHD-finger"/>
</dbReference>
<dbReference type="PANTHER" id="PTHR10333">
    <property type="entry name" value="INHIBITOR OF GROWTH PROTEIN"/>
    <property type="match status" value="1"/>
</dbReference>
<dbReference type="PROSITE" id="PS50016">
    <property type="entry name" value="ZF_PHD_2"/>
    <property type="match status" value="1"/>
</dbReference>
<evidence type="ECO:0000259" key="11">
    <source>
        <dbReference type="PROSITE" id="PS50016"/>
    </source>
</evidence>
<comment type="similarity">
    <text evidence="2">Belongs to the ING family.</text>
</comment>
<evidence type="ECO:0000256" key="1">
    <source>
        <dbReference type="ARBA" id="ARBA00004123"/>
    </source>
</evidence>
<dbReference type="Gene3D" id="3.30.40.10">
    <property type="entry name" value="Zinc/RING finger domain, C3HC4 (zinc finger)"/>
    <property type="match status" value="1"/>
</dbReference>
<evidence type="ECO:0000313" key="12">
    <source>
        <dbReference type="EMBL" id="KAG9683791.1"/>
    </source>
</evidence>
<feature type="site" description="Histone H3K4me3 binding" evidence="7">
    <location>
        <position position="302"/>
    </location>
</feature>
<dbReference type="SMART" id="SM00249">
    <property type="entry name" value="PHD"/>
    <property type="match status" value="1"/>
</dbReference>
<evidence type="ECO:0000313" key="13">
    <source>
        <dbReference type="Proteomes" id="UP000779574"/>
    </source>
</evidence>
<evidence type="ECO:0000256" key="10">
    <source>
        <dbReference type="SAM" id="MobiDB-lite"/>
    </source>
</evidence>
<evidence type="ECO:0000256" key="9">
    <source>
        <dbReference type="PROSITE-ProRule" id="PRU00146"/>
    </source>
</evidence>
<feature type="site" description="Histone H3K4me3 binding" evidence="7">
    <location>
        <position position="287"/>
    </location>
</feature>
<feature type="region of interest" description="Disordered" evidence="10">
    <location>
        <begin position="172"/>
        <end position="194"/>
    </location>
</feature>
<feature type="binding site" evidence="8">
    <location>
        <position position="315"/>
    </location>
    <ligand>
        <name>Zn(2+)</name>
        <dbReference type="ChEBI" id="CHEBI:29105"/>
        <label>1</label>
    </ligand>
</feature>
<accession>A0A9P8E913</accession>
<keyword evidence="4 9" id="KW-0863">Zinc-finger</keyword>
<dbReference type="InterPro" id="IPR013083">
    <property type="entry name" value="Znf_RING/FYVE/PHD"/>
</dbReference>
<dbReference type="InterPro" id="IPR028651">
    <property type="entry name" value="ING_fam"/>
</dbReference>
<feature type="binding site" evidence="8">
    <location>
        <position position="309"/>
    </location>
    <ligand>
        <name>Zn(2+)</name>
        <dbReference type="ChEBI" id="CHEBI:29105"/>
        <label>2</label>
    </ligand>
</feature>
<evidence type="ECO:0000256" key="7">
    <source>
        <dbReference type="PIRSR" id="PIRSR628651-50"/>
    </source>
</evidence>
<dbReference type="GO" id="GO:0005634">
    <property type="term" value="C:nucleus"/>
    <property type="evidence" value="ECO:0007669"/>
    <property type="project" value="UniProtKB-SubCell"/>
</dbReference>
<name>A0A9P8E913_AURME</name>
<feature type="binding site" evidence="8">
    <location>
        <position position="290"/>
    </location>
    <ligand>
        <name>Zn(2+)</name>
        <dbReference type="ChEBI" id="CHEBI:29105"/>
        <label>1</label>
    </ligand>
</feature>
<reference evidence="12" key="2">
    <citation type="submission" date="2021-08" db="EMBL/GenBank/DDBJ databases">
        <authorList>
            <person name="Gostincar C."/>
            <person name="Sun X."/>
            <person name="Song Z."/>
            <person name="Gunde-Cimerman N."/>
        </authorList>
    </citation>
    <scope>NUCLEOTIDE SEQUENCE</scope>
    <source>
        <strain evidence="12">EXF-9911</strain>
    </source>
</reference>
<evidence type="ECO:0000256" key="4">
    <source>
        <dbReference type="ARBA" id="ARBA00022771"/>
    </source>
</evidence>
<feature type="domain" description="PHD-type" evidence="11">
    <location>
        <begin position="285"/>
        <end position="339"/>
    </location>
</feature>
<evidence type="ECO:0000256" key="3">
    <source>
        <dbReference type="ARBA" id="ARBA00022723"/>
    </source>
</evidence>
<protein>
    <recommendedName>
        <fullName evidence="11">PHD-type domain-containing protein</fullName>
    </recommendedName>
</protein>
<dbReference type="InterPro" id="IPR001965">
    <property type="entry name" value="Znf_PHD"/>
</dbReference>
<reference evidence="12" key="1">
    <citation type="journal article" date="2021" name="J Fungi (Basel)">
        <title>Virulence traits and population genomics of the black yeast Aureobasidium melanogenum.</title>
        <authorList>
            <person name="Cernosa A."/>
            <person name="Sun X."/>
            <person name="Gostincar C."/>
            <person name="Fang C."/>
            <person name="Gunde-Cimerman N."/>
            <person name="Song Z."/>
        </authorList>
    </citation>
    <scope>NUCLEOTIDE SEQUENCE</scope>
    <source>
        <strain evidence="12">EXF-9911</strain>
    </source>
</reference>
<dbReference type="Proteomes" id="UP000779574">
    <property type="component" value="Unassembled WGS sequence"/>
</dbReference>
<feature type="region of interest" description="Disordered" evidence="10">
    <location>
        <begin position="225"/>
        <end position="278"/>
    </location>
</feature>
<gene>
    <name evidence="12" type="ORF">KCU76_g12863</name>
</gene>
<dbReference type="OrthoDB" id="3832161at2759"/>
<keyword evidence="3 8" id="KW-0479">Metal-binding</keyword>
<dbReference type="EMBL" id="JAHFXF010000685">
    <property type="protein sequence ID" value="KAG9683791.1"/>
    <property type="molecule type" value="Genomic_DNA"/>
</dbReference>
<feature type="binding site" evidence="8">
    <location>
        <position position="318"/>
    </location>
    <ligand>
        <name>Zn(2+)</name>
        <dbReference type="ChEBI" id="CHEBI:29105"/>
        <label>1</label>
    </ligand>
</feature>
<comment type="subcellular location">
    <subcellularLocation>
        <location evidence="1">Nucleus</location>
    </subcellularLocation>
</comment>
<evidence type="ECO:0000256" key="5">
    <source>
        <dbReference type="ARBA" id="ARBA00022833"/>
    </source>
</evidence>
<dbReference type="SUPFAM" id="SSF57903">
    <property type="entry name" value="FYVE/PHD zinc finger"/>
    <property type="match status" value="1"/>
</dbReference>
<dbReference type="GO" id="GO:0008270">
    <property type="term" value="F:zinc ion binding"/>
    <property type="evidence" value="ECO:0007669"/>
    <property type="project" value="UniProtKB-KW"/>
</dbReference>
<feature type="binding site" evidence="8">
    <location>
        <position position="333"/>
    </location>
    <ligand>
        <name>Zn(2+)</name>
        <dbReference type="ChEBI" id="CHEBI:29105"/>
        <label>2</label>
    </ligand>
</feature>
<dbReference type="AlphaFoldDB" id="A0A9P8E913"/>
<feature type="compositionally biased region" description="Low complexity" evidence="10">
    <location>
        <begin position="172"/>
        <end position="181"/>
    </location>
</feature>